<evidence type="ECO:0000313" key="4">
    <source>
        <dbReference type="Proteomes" id="UP000637788"/>
    </source>
</evidence>
<proteinExistence type="predicted"/>
<feature type="transmembrane region" description="Helical" evidence="2">
    <location>
        <begin position="87"/>
        <end position="106"/>
    </location>
</feature>
<dbReference type="EMBL" id="BMPQ01000026">
    <property type="protein sequence ID" value="GGL00890.1"/>
    <property type="molecule type" value="Genomic_DNA"/>
</dbReference>
<feature type="transmembrane region" description="Helical" evidence="2">
    <location>
        <begin position="20"/>
        <end position="39"/>
    </location>
</feature>
<keyword evidence="2" id="KW-1133">Transmembrane helix</keyword>
<protein>
    <submittedName>
        <fullName evidence="3">Uncharacterized protein</fullName>
    </submittedName>
</protein>
<feature type="transmembrane region" description="Helical" evidence="2">
    <location>
        <begin position="118"/>
        <end position="138"/>
    </location>
</feature>
<sequence>MYIPSNALDGSRRSRLAKGVMLCIIMLMLGVGLTFTTFRGTGGDVPAIVGFGAAAVSAYLLAWWSARYWYAAFSEGRRPEPVPQPDPWPWAPPPLIIGVALVVSGVRDLSRGDSSGWFGVGIGVLFAVPGLLGLVVLVPLGRASRNGADGASAASARTTEPPRPRRDWGPIG</sequence>
<evidence type="ECO:0000256" key="1">
    <source>
        <dbReference type="SAM" id="MobiDB-lite"/>
    </source>
</evidence>
<name>A0A917RDG5_9ACTN</name>
<keyword evidence="2" id="KW-0812">Transmembrane</keyword>
<evidence type="ECO:0000256" key="2">
    <source>
        <dbReference type="SAM" id="Phobius"/>
    </source>
</evidence>
<feature type="compositionally biased region" description="Basic and acidic residues" evidence="1">
    <location>
        <begin position="160"/>
        <end position="172"/>
    </location>
</feature>
<reference evidence="3" key="1">
    <citation type="journal article" date="2014" name="Int. J. Syst. Evol. Microbiol.">
        <title>Complete genome sequence of Corynebacterium casei LMG S-19264T (=DSM 44701T), isolated from a smear-ripened cheese.</title>
        <authorList>
            <consortium name="US DOE Joint Genome Institute (JGI-PGF)"/>
            <person name="Walter F."/>
            <person name="Albersmeier A."/>
            <person name="Kalinowski J."/>
            <person name="Ruckert C."/>
        </authorList>
    </citation>
    <scope>NUCLEOTIDE SEQUENCE</scope>
    <source>
        <strain evidence="3">JCM 3035</strain>
    </source>
</reference>
<dbReference type="AlphaFoldDB" id="A0A917RDG5"/>
<dbReference type="Proteomes" id="UP000637788">
    <property type="component" value="Unassembled WGS sequence"/>
</dbReference>
<feature type="transmembrane region" description="Helical" evidence="2">
    <location>
        <begin position="45"/>
        <end position="66"/>
    </location>
</feature>
<organism evidence="3 4">
    <name type="scientific">Streptomyces flaveus</name>
    <dbReference type="NCBI Taxonomy" id="66370"/>
    <lineage>
        <taxon>Bacteria</taxon>
        <taxon>Bacillati</taxon>
        <taxon>Actinomycetota</taxon>
        <taxon>Actinomycetes</taxon>
        <taxon>Kitasatosporales</taxon>
        <taxon>Streptomycetaceae</taxon>
        <taxon>Streptomyces</taxon>
        <taxon>Streptomyces aurantiacus group</taxon>
    </lineage>
</organism>
<dbReference type="RefSeq" id="WP_189325934.1">
    <property type="nucleotide sequence ID" value="NZ_BMPQ01000026.1"/>
</dbReference>
<comment type="caution">
    <text evidence="3">The sequence shown here is derived from an EMBL/GenBank/DDBJ whole genome shotgun (WGS) entry which is preliminary data.</text>
</comment>
<keyword evidence="4" id="KW-1185">Reference proteome</keyword>
<accession>A0A917RDG5</accession>
<reference evidence="3" key="2">
    <citation type="submission" date="2020-09" db="EMBL/GenBank/DDBJ databases">
        <authorList>
            <person name="Sun Q."/>
            <person name="Ohkuma M."/>
        </authorList>
    </citation>
    <scope>NUCLEOTIDE SEQUENCE</scope>
    <source>
        <strain evidence="3">JCM 3035</strain>
    </source>
</reference>
<gene>
    <name evidence="3" type="ORF">GCM10010094_71980</name>
</gene>
<keyword evidence="2" id="KW-0472">Membrane</keyword>
<evidence type="ECO:0000313" key="3">
    <source>
        <dbReference type="EMBL" id="GGL00890.1"/>
    </source>
</evidence>
<feature type="region of interest" description="Disordered" evidence="1">
    <location>
        <begin position="145"/>
        <end position="172"/>
    </location>
</feature>